<feature type="compositionally biased region" description="Low complexity" evidence="1">
    <location>
        <begin position="214"/>
        <end position="226"/>
    </location>
</feature>
<feature type="chain" id="PRO_5039947486" description="Hydroxyproline-rich glycoprotein family protein" evidence="2">
    <location>
        <begin position="21"/>
        <end position="431"/>
    </location>
</feature>
<reference evidence="3" key="2">
    <citation type="submission" date="2020-06" db="EMBL/GenBank/DDBJ databases">
        <title>Helianthus annuus Genome sequencing and assembly Release 2.</title>
        <authorList>
            <person name="Gouzy J."/>
            <person name="Langlade N."/>
            <person name="Munos S."/>
        </authorList>
    </citation>
    <scope>NUCLEOTIDE SEQUENCE</scope>
    <source>
        <tissue evidence="3">Leaves</tissue>
    </source>
</reference>
<comment type="caution">
    <text evidence="3">The sequence shown here is derived from an EMBL/GenBank/DDBJ whole genome shotgun (WGS) entry which is preliminary data.</text>
</comment>
<evidence type="ECO:0000313" key="4">
    <source>
        <dbReference type="Proteomes" id="UP000215914"/>
    </source>
</evidence>
<keyword evidence="2" id="KW-0732">Signal</keyword>
<proteinExistence type="predicted"/>
<dbReference type="AlphaFoldDB" id="A0A9K3DNW9"/>
<keyword evidence="4" id="KW-1185">Reference proteome</keyword>
<feature type="region of interest" description="Disordered" evidence="1">
    <location>
        <begin position="366"/>
        <end position="390"/>
    </location>
</feature>
<reference evidence="3" key="1">
    <citation type="journal article" date="2017" name="Nature">
        <title>The sunflower genome provides insights into oil metabolism, flowering and Asterid evolution.</title>
        <authorList>
            <person name="Badouin H."/>
            <person name="Gouzy J."/>
            <person name="Grassa C.J."/>
            <person name="Murat F."/>
            <person name="Staton S.E."/>
            <person name="Cottret L."/>
            <person name="Lelandais-Briere C."/>
            <person name="Owens G.L."/>
            <person name="Carrere S."/>
            <person name="Mayjonade B."/>
            <person name="Legrand L."/>
            <person name="Gill N."/>
            <person name="Kane N.C."/>
            <person name="Bowers J.E."/>
            <person name="Hubner S."/>
            <person name="Bellec A."/>
            <person name="Berard A."/>
            <person name="Berges H."/>
            <person name="Blanchet N."/>
            <person name="Boniface M.C."/>
            <person name="Brunel D."/>
            <person name="Catrice O."/>
            <person name="Chaidir N."/>
            <person name="Claudel C."/>
            <person name="Donnadieu C."/>
            <person name="Faraut T."/>
            <person name="Fievet G."/>
            <person name="Helmstetter N."/>
            <person name="King M."/>
            <person name="Knapp S.J."/>
            <person name="Lai Z."/>
            <person name="Le Paslier M.C."/>
            <person name="Lippi Y."/>
            <person name="Lorenzon L."/>
            <person name="Mandel J.R."/>
            <person name="Marage G."/>
            <person name="Marchand G."/>
            <person name="Marquand E."/>
            <person name="Bret-Mestries E."/>
            <person name="Morien E."/>
            <person name="Nambeesan S."/>
            <person name="Nguyen T."/>
            <person name="Pegot-Espagnet P."/>
            <person name="Pouilly N."/>
            <person name="Raftis F."/>
            <person name="Sallet E."/>
            <person name="Schiex T."/>
            <person name="Thomas J."/>
            <person name="Vandecasteele C."/>
            <person name="Vares D."/>
            <person name="Vear F."/>
            <person name="Vautrin S."/>
            <person name="Crespi M."/>
            <person name="Mangin B."/>
            <person name="Burke J.M."/>
            <person name="Salse J."/>
            <person name="Munos S."/>
            <person name="Vincourt P."/>
            <person name="Rieseberg L.H."/>
            <person name="Langlade N.B."/>
        </authorList>
    </citation>
    <scope>NUCLEOTIDE SEQUENCE</scope>
    <source>
        <tissue evidence="3">Leaves</tissue>
    </source>
</reference>
<feature type="compositionally biased region" description="Low complexity" evidence="1">
    <location>
        <begin position="376"/>
        <end position="389"/>
    </location>
</feature>
<feature type="region of interest" description="Disordered" evidence="1">
    <location>
        <begin position="34"/>
        <end position="128"/>
    </location>
</feature>
<evidence type="ECO:0000313" key="3">
    <source>
        <dbReference type="EMBL" id="KAF5758624.1"/>
    </source>
</evidence>
<dbReference type="Gramene" id="mRNA:HanXRQr2_Chr16g0731321">
    <property type="protein sequence ID" value="mRNA:HanXRQr2_Chr16g0731321"/>
    <property type="gene ID" value="HanXRQr2_Chr16g0731321"/>
</dbReference>
<evidence type="ECO:0000256" key="1">
    <source>
        <dbReference type="SAM" id="MobiDB-lite"/>
    </source>
</evidence>
<protein>
    <recommendedName>
        <fullName evidence="5">Hydroxyproline-rich glycoprotein family protein</fullName>
    </recommendedName>
</protein>
<dbReference type="EMBL" id="MNCJ02000331">
    <property type="protein sequence ID" value="KAF5758624.1"/>
    <property type="molecule type" value="Genomic_DNA"/>
</dbReference>
<name>A0A9K3DNW9_HELAN</name>
<organism evidence="3 4">
    <name type="scientific">Helianthus annuus</name>
    <name type="common">Common sunflower</name>
    <dbReference type="NCBI Taxonomy" id="4232"/>
    <lineage>
        <taxon>Eukaryota</taxon>
        <taxon>Viridiplantae</taxon>
        <taxon>Streptophyta</taxon>
        <taxon>Embryophyta</taxon>
        <taxon>Tracheophyta</taxon>
        <taxon>Spermatophyta</taxon>
        <taxon>Magnoliopsida</taxon>
        <taxon>eudicotyledons</taxon>
        <taxon>Gunneridae</taxon>
        <taxon>Pentapetalae</taxon>
        <taxon>asterids</taxon>
        <taxon>campanulids</taxon>
        <taxon>Asterales</taxon>
        <taxon>Asteraceae</taxon>
        <taxon>Asteroideae</taxon>
        <taxon>Heliantheae alliance</taxon>
        <taxon>Heliantheae</taxon>
        <taxon>Helianthus</taxon>
    </lineage>
</organism>
<feature type="region of interest" description="Disordered" evidence="1">
    <location>
        <begin position="214"/>
        <end position="300"/>
    </location>
</feature>
<feature type="region of interest" description="Disordered" evidence="1">
    <location>
        <begin position="406"/>
        <end position="431"/>
    </location>
</feature>
<accession>A0A9K3DNW9</accession>
<gene>
    <name evidence="3" type="ORF">HanXRQr2_Chr16g0731321</name>
</gene>
<feature type="compositionally biased region" description="Acidic residues" evidence="1">
    <location>
        <begin position="158"/>
        <end position="168"/>
    </location>
</feature>
<feature type="region of interest" description="Disordered" evidence="1">
    <location>
        <begin position="141"/>
        <end position="197"/>
    </location>
</feature>
<feature type="compositionally biased region" description="Polar residues" evidence="1">
    <location>
        <begin position="84"/>
        <end position="108"/>
    </location>
</feature>
<dbReference type="Proteomes" id="UP000215914">
    <property type="component" value="Unassembled WGS sequence"/>
</dbReference>
<sequence>MQVLCVIGWIFLLSIIKSLASLRCLRNIPPAIRRGRGGRGKGTIITHNNHEAGPSNMRAPSSTMSEEPQRRRRNLFVPARHSTSHSSTPSYRHSFGPNSENDPNNPQPSFIPLQRSASHRSYADPSPFFIGQFNPADYVQEPIGYNPLGPEDHFSEDNAVDMDEDTDPVEPARGTPNHPIEISDGSSFHGTPYQGPDSYQARFDQCNWYFTPSHHFSPHDQQQQQDPSEDSRFVAVTPPPPVQPVIPDLPRRRRSGARMSTRGGEFHFSTPRHSSASHFPSVPEEEPQLGEPSGHPAEVNSAPVAPPPPPFGYDNPIPAYGGSTAYNPFEQPTHTHYNYNYDADPYVVAVNYNALHGTSWRPDYSAHGYPIPSRPPVQQQSQQPRFSPPEQEEILHRLNRVERDFEQERKSNRGFLKGLANLLKGRKKRDH</sequence>
<evidence type="ECO:0008006" key="5">
    <source>
        <dbReference type="Google" id="ProtNLM"/>
    </source>
</evidence>
<feature type="signal peptide" evidence="2">
    <location>
        <begin position="1"/>
        <end position="20"/>
    </location>
</feature>
<evidence type="ECO:0000256" key="2">
    <source>
        <dbReference type="SAM" id="SignalP"/>
    </source>
</evidence>